<evidence type="ECO:0000259" key="1">
    <source>
        <dbReference type="Pfam" id="PF01182"/>
    </source>
</evidence>
<dbReference type="PANTHER" id="PTHR11280">
    <property type="entry name" value="GLUCOSAMINE-6-PHOSPHATE ISOMERASE"/>
    <property type="match status" value="1"/>
</dbReference>
<accession>A0A1S8YBZ6</accession>
<dbReference type="EMBL" id="MRUL01000026">
    <property type="protein sequence ID" value="OON36465.1"/>
    <property type="molecule type" value="Genomic_DNA"/>
</dbReference>
<dbReference type="STRING" id="1926881.BTJ39_21930"/>
<dbReference type="PANTHER" id="PTHR11280:SF6">
    <property type="entry name" value="GLUCOSAMINE-6-PHOSPHATE ISOMERASE NAGB"/>
    <property type="match status" value="1"/>
</dbReference>
<name>A0A1S8YBZ6_9GAMM</name>
<protein>
    <submittedName>
        <fullName evidence="2">Glucosamine-6-phosphate deaminase</fullName>
    </submittedName>
</protein>
<dbReference type="InterPro" id="IPR004547">
    <property type="entry name" value="Glucosamine6P_isomerase"/>
</dbReference>
<organism evidence="2 3">
    <name type="scientific">Izhakiella australiensis</name>
    <dbReference type="NCBI Taxonomy" id="1926881"/>
    <lineage>
        <taxon>Bacteria</taxon>
        <taxon>Pseudomonadati</taxon>
        <taxon>Pseudomonadota</taxon>
        <taxon>Gammaproteobacteria</taxon>
        <taxon>Enterobacterales</taxon>
        <taxon>Erwiniaceae</taxon>
        <taxon>Izhakiella</taxon>
    </lineage>
</organism>
<dbReference type="GO" id="GO:0019262">
    <property type="term" value="P:N-acetylneuraminate catabolic process"/>
    <property type="evidence" value="ECO:0007669"/>
    <property type="project" value="TreeGrafter"/>
</dbReference>
<proteinExistence type="predicted"/>
<keyword evidence="3" id="KW-1185">Reference proteome</keyword>
<reference evidence="2 3" key="1">
    <citation type="submission" date="2016-12" db="EMBL/GenBank/DDBJ databases">
        <title>Izhakiella australiana sp. nov. of genus Izhakiella isolated from Australian desert.</title>
        <authorList>
            <person name="Ji M."/>
        </authorList>
    </citation>
    <scope>NUCLEOTIDE SEQUENCE [LARGE SCALE GENOMIC DNA]</scope>
    <source>
        <strain evidence="2 3">D4N98</strain>
    </source>
</reference>
<dbReference type="SUPFAM" id="SSF100950">
    <property type="entry name" value="NagB/RpiA/CoA transferase-like"/>
    <property type="match status" value="1"/>
</dbReference>
<evidence type="ECO:0000313" key="3">
    <source>
        <dbReference type="Proteomes" id="UP000190667"/>
    </source>
</evidence>
<dbReference type="GO" id="GO:0005737">
    <property type="term" value="C:cytoplasm"/>
    <property type="evidence" value="ECO:0007669"/>
    <property type="project" value="TreeGrafter"/>
</dbReference>
<dbReference type="Pfam" id="PF01182">
    <property type="entry name" value="Glucosamine_iso"/>
    <property type="match status" value="1"/>
</dbReference>
<feature type="domain" description="Glucosamine/galactosamine-6-phosphate isomerase" evidence="1">
    <location>
        <begin position="16"/>
        <end position="236"/>
    </location>
</feature>
<comment type="caution">
    <text evidence="2">The sequence shown here is derived from an EMBL/GenBank/DDBJ whole genome shotgun (WGS) entry which is preliminary data.</text>
</comment>
<dbReference type="GO" id="GO:0006043">
    <property type="term" value="P:glucosamine catabolic process"/>
    <property type="evidence" value="ECO:0007669"/>
    <property type="project" value="TreeGrafter"/>
</dbReference>
<gene>
    <name evidence="2" type="ORF">BTJ39_21930</name>
</gene>
<evidence type="ECO:0000313" key="2">
    <source>
        <dbReference type="EMBL" id="OON36465.1"/>
    </source>
</evidence>
<dbReference type="GO" id="GO:0006046">
    <property type="term" value="P:N-acetylglucosamine catabolic process"/>
    <property type="evidence" value="ECO:0007669"/>
    <property type="project" value="TreeGrafter"/>
</dbReference>
<dbReference type="GO" id="GO:0004342">
    <property type="term" value="F:glucosamine-6-phosphate deaminase activity"/>
    <property type="evidence" value="ECO:0007669"/>
    <property type="project" value="InterPro"/>
</dbReference>
<dbReference type="GO" id="GO:0042802">
    <property type="term" value="F:identical protein binding"/>
    <property type="evidence" value="ECO:0007669"/>
    <property type="project" value="TreeGrafter"/>
</dbReference>
<dbReference type="GO" id="GO:0005975">
    <property type="term" value="P:carbohydrate metabolic process"/>
    <property type="evidence" value="ECO:0007669"/>
    <property type="project" value="InterPro"/>
</dbReference>
<dbReference type="InterPro" id="IPR006148">
    <property type="entry name" value="Glc/Gal-6P_isomerase"/>
</dbReference>
<sequence>MTTLRYEQLNVEVFPDRASLGARAGEQAASWLRQRLSQQPQVTIIFAAAPSQNEFLTTLAAASDIDWARVRAFHMDEYLGLPAAAEQRFARYLQSHLFDLVKPGEVHLIPTEGDADEICQGYIAALNAQPLDMVCLGIGENGHLAFNDPPVADFRDPQAMKVVELDEACRQQQVNDGCFAAMDAVPTHALTLTIPTLLSAERLFCMVPGATKRQAVRATLLEPVSTACPATILRQHPGCTLYTDAAAFAGVKHD</sequence>
<dbReference type="CDD" id="cd01399">
    <property type="entry name" value="GlcN6P_deaminase"/>
    <property type="match status" value="1"/>
</dbReference>
<dbReference type="Proteomes" id="UP000190667">
    <property type="component" value="Unassembled WGS sequence"/>
</dbReference>
<dbReference type="Gene3D" id="3.40.50.1360">
    <property type="match status" value="1"/>
</dbReference>
<dbReference type="AlphaFoldDB" id="A0A1S8YBZ6"/>
<dbReference type="InterPro" id="IPR037171">
    <property type="entry name" value="NagB/RpiA_transferase-like"/>
</dbReference>